<reference evidence="7" key="2">
    <citation type="journal article" date="2007" name="Science">
        <title>Draft genome sequence of the sexually transmitted pathogen Trichomonas vaginalis.</title>
        <authorList>
            <person name="Carlton J.M."/>
            <person name="Hirt R.P."/>
            <person name="Silva J.C."/>
            <person name="Delcher A.L."/>
            <person name="Schatz M."/>
            <person name="Zhao Q."/>
            <person name="Wortman J.R."/>
            <person name="Bidwell S.L."/>
            <person name="Alsmark U.C.M."/>
            <person name="Besteiro S."/>
            <person name="Sicheritz-Ponten T."/>
            <person name="Noel C.J."/>
            <person name="Dacks J.B."/>
            <person name="Foster P.G."/>
            <person name="Simillion C."/>
            <person name="Van de Peer Y."/>
            <person name="Miranda-Saavedra D."/>
            <person name="Barton G.J."/>
            <person name="Westrop G.D."/>
            <person name="Mueller S."/>
            <person name="Dessi D."/>
            <person name="Fiori P.L."/>
            <person name="Ren Q."/>
            <person name="Paulsen I."/>
            <person name="Zhang H."/>
            <person name="Bastida-Corcuera F.D."/>
            <person name="Simoes-Barbosa A."/>
            <person name="Brown M.T."/>
            <person name="Hayes R.D."/>
            <person name="Mukherjee M."/>
            <person name="Okumura C.Y."/>
            <person name="Schneider R."/>
            <person name="Smith A.J."/>
            <person name="Vanacova S."/>
            <person name="Villalvazo M."/>
            <person name="Haas B.J."/>
            <person name="Pertea M."/>
            <person name="Feldblyum T.V."/>
            <person name="Utterback T.R."/>
            <person name="Shu C.L."/>
            <person name="Osoegawa K."/>
            <person name="de Jong P.J."/>
            <person name="Hrdy I."/>
            <person name="Horvathova L."/>
            <person name="Zubacova Z."/>
            <person name="Dolezal P."/>
            <person name="Malik S.B."/>
            <person name="Logsdon J.M. Jr."/>
            <person name="Henze K."/>
            <person name="Gupta A."/>
            <person name="Wang C.C."/>
            <person name="Dunne R.L."/>
            <person name="Upcroft J.A."/>
            <person name="Upcroft P."/>
            <person name="White O."/>
            <person name="Salzberg S.L."/>
            <person name="Tang P."/>
            <person name="Chiu C.-H."/>
            <person name="Lee Y.-S."/>
            <person name="Embley T.M."/>
            <person name="Coombs G.H."/>
            <person name="Mottram J.C."/>
            <person name="Tachezy J."/>
            <person name="Fraser-Liggett C.M."/>
            <person name="Johnson P.J."/>
        </authorList>
    </citation>
    <scope>NUCLEOTIDE SEQUENCE [LARGE SCALE GENOMIC DNA]</scope>
    <source>
        <strain evidence="7">G3</strain>
    </source>
</reference>
<dbReference type="SMART" id="SM00717">
    <property type="entry name" value="SANT"/>
    <property type="match status" value="2"/>
</dbReference>
<dbReference type="eggNOG" id="KOG0048">
    <property type="taxonomic scope" value="Eukaryota"/>
</dbReference>
<dbReference type="Gene3D" id="1.10.10.60">
    <property type="entry name" value="Homeodomain-like"/>
    <property type="match status" value="2"/>
</dbReference>
<dbReference type="SMR" id="A2D8W6"/>
<dbReference type="VEuPathDB" id="TrichDB:TVAG_182280"/>
<evidence type="ECO:0000256" key="1">
    <source>
        <dbReference type="ARBA" id="ARBA00023015"/>
    </source>
</evidence>
<dbReference type="VEuPathDB" id="TrichDB:TVAGG3_0528540"/>
<dbReference type="GO" id="GO:0000978">
    <property type="term" value="F:RNA polymerase II cis-regulatory region sequence-specific DNA binding"/>
    <property type="evidence" value="ECO:0000318"/>
    <property type="project" value="GO_Central"/>
</dbReference>
<dbReference type="PANTHER" id="PTHR46621:SF1">
    <property type="entry name" value="SNRNA-ACTIVATING PROTEIN COMPLEX SUBUNIT 4"/>
    <property type="match status" value="1"/>
</dbReference>
<dbReference type="GO" id="GO:0000981">
    <property type="term" value="F:DNA-binding transcription factor activity, RNA polymerase II-specific"/>
    <property type="evidence" value="ECO:0000318"/>
    <property type="project" value="GO_Central"/>
</dbReference>
<reference evidence="7" key="1">
    <citation type="submission" date="2006-10" db="EMBL/GenBank/DDBJ databases">
        <authorList>
            <person name="Amadeo P."/>
            <person name="Zhao Q."/>
            <person name="Wortman J."/>
            <person name="Fraser-Liggett C."/>
            <person name="Carlton J."/>
        </authorList>
    </citation>
    <scope>NUCLEOTIDE SEQUENCE</scope>
    <source>
        <strain evidence="7">G3</strain>
    </source>
</reference>
<evidence type="ECO:0000259" key="6">
    <source>
        <dbReference type="PROSITE" id="PS51294"/>
    </source>
</evidence>
<evidence type="ECO:0000313" key="7">
    <source>
        <dbReference type="EMBL" id="EAY22992.1"/>
    </source>
</evidence>
<dbReference type="AlphaFoldDB" id="A2D8W6"/>
<feature type="domain" description="HTH myb-type" evidence="6">
    <location>
        <begin position="8"/>
        <end position="58"/>
    </location>
</feature>
<evidence type="ECO:0000256" key="3">
    <source>
        <dbReference type="ARBA" id="ARBA00023163"/>
    </source>
</evidence>
<evidence type="ECO:0000259" key="5">
    <source>
        <dbReference type="PROSITE" id="PS50090"/>
    </source>
</evidence>
<dbReference type="STRING" id="5722.A2D8W6"/>
<dbReference type="Pfam" id="PF13921">
    <property type="entry name" value="Myb_DNA-bind_6"/>
    <property type="match status" value="1"/>
</dbReference>
<dbReference type="GO" id="GO:0006355">
    <property type="term" value="P:regulation of DNA-templated transcription"/>
    <property type="evidence" value="ECO:0000318"/>
    <property type="project" value="GO_Central"/>
</dbReference>
<dbReference type="InParanoid" id="A2D8W6"/>
<dbReference type="PROSITE" id="PS51294">
    <property type="entry name" value="HTH_MYB"/>
    <property type="match status" value="2"/>
</dbReference>
<feature type="domain" description="Myb-like" evidence="5">
    <location>
        <begin position="8"/>
        <end position="58"/>
    </location>
</feature>
<organism evidence="7 8">
    <name type="scientific">Trichomonas vaginalis (strain ATCC PRA-98 / G3)</name>
    <dbReference type="NCBI Taxonomy" id="412133"/>
    <lineage>
        <taxon>Eukaryota</taxon>
        <taxon>Metamonada</taxon>
        <taxon>Parabasalia</taxon>
        <taxon>Trichomonadida</taxon>
        <taxon>Trichomonadidae</taxon>
        <taxon>Trichomonas</taxon>
    </lineage>
</organism>
<gene>
    <name evidence="7" type="ORF">TVAG_182280</name>
</gene>
<protein>
    <submittedName>
        <fullName evidence="7">Myb-like DNA-binding domain containing protein</fullName>
    </submittedName>
</protein>
<feature type="domain" description="HTH myb-type" evidence="6">
    <location>
        <begin position="59"/>
        <end position="113"/>
    </location>
</feature>
<keyword evidence="8" id="KW-1185">Reference proteome</keyword>
<keyword evidence="2 7" id="KW-0238">DNA-binding</keyword>
<dbReference type="InterPro" id="IPR009057">
    <property type="entry name" value="Homeodomain-like_sf"/>
</dbReference>
<keyword evidence="4" id="KW-0539">Nucleus</keyword>
<evidence type="ECO:0000256" key="2">
    <source>
        <dbReference type="ARBA" id="ARBA00023125"/>
    </source>
</evidence>
<name>A2D8W6_TRIV3</name>
<dbReference type="Proteomes" id="UP000001542">
    <property type="component" value="Unassembled WGS sequence"/>
</dbReference>
<keyword evidence="3" id="KW-0804">Transcription</keyword>
<dbReference type="PANTHER" id="PTHR46621">
    <property type="entry name" value="SNRNA-ACTIVATING PROTEIN COMPLEX SUBUNIT 4"/>
    <property type="match status" value="1"/>
</dbReference>
<dbReference type="InterPro" id="IPR001005">
    <property type="entry name" value="SANT/Myb"/>
</dbReference>
<evidence type="ECO:0000256" key="4">
    <source>
        <dbReference type="ARBA" id="ARBA00023242"/>
    </source>
</evidence>
<dbReference type="GO" id="GO:0005634">
    <property type="term" value="C:nucleus"/>
    <property type="evidence" value="ECO:0000318"/>
    <property type="project" value="GO_Central"/>
</dbReference>
<dbReference type="RefSeq" id="XP_001583978.1">
    <property type="nucleotide sequence ID" value="XM_001583928.1"/>
</dbReference>
<dbReference type="KEGG" id="tva:5468560"/>
<dbReference type="InterPro" id="IPR017930">
    <property type="entry name" value="Myb_dom"/>
</dbReference>
<feature type="domain" description="Myb-like" evidence="5">
    <location>
        <begin position="59"/>
        <end position="109"/>
    </location>
</feature>
<dbReference type="SUPFAM" id="SSF46689">
    <property type="entry name" value="Homeodomain-like"/>
    <property type="match status" value="1"/>
</dbReference>
<accession>A2D8W6</accession>
<evidence type="ECO:0000313" key="8">
    <source>
        <dbReference type="Proteomes" id="UP000001542"/>
    </source>
</evidence>
<dbReference type="OrthoDB" id="2143914at2759"/>
<dbReference type="InterPro" id="IPR051575">
    <property type="entry name" value="Myb-like_DNA-bd"/>
</dbReference>
<dbReference type="PROSITE" id="PS50090">
    <property type="entry name" value="MYB_LIKE"/>
    <property type="match status" value="2"/>
</dbReference>
<dbReference type="EMBL" id="DS113180">
    <property type="protein sequence ID" value="EAY22992.1"/>
    <property type="molecule type" value="Genomic_DNA"/>
</dbReference>
<sequence length="195" mass="22572">MSQCDSQKIKLKRNVFTPEEDVHLQSLVQIYSTDWKTISSIMGTRSPRQCRERYLNYLAPGLANDKWTPQEDQLLIEKQKLFGKKWIHIAKFFPHRSSANIKNRWSQLVSKGVAIAQQFHLIPKKHQEESEPESEKTIYAISEVDPSRNTQKPAFHGFSLPSIHEFVRDNGISNFLNINFLKSSMFPSEGLVVNQ</sequence>
<dbReference type="CDD" id="cd00167">
    <property type="entry name" value="SANT"/>
    <property type="match status" value="2"/>
</dbReference>
<keyword evidence="1" id="KW-0805">Transcription regulation</keyword>
<proteinExistence type="predicted"/>